<keyword evidence="2" id="KW-1185">Reference proteome</keyword>
<sequence>MSDAQIELTDEDLWKILQESDGEEDLVIELEESGLYADHTPPPALPSQAKPPRRNLYARRCVLTRSSIAVSAAGSATSEESCTQKGPTVEVLQKVREWSADELRPRKITSEDEDSDASTEGECAGRGRPSMIPFISTRRKGVEMDVATKLANDMLLKAKEALEKSGNLKTEIKLTVIDSLQTLYDTCLALSDSRSRHKYNLERERTRHAQELVRAERAHTESVSKLTVSLTKELQSARSDIKANLESTEAVRRWLGYETQEPYAKISALLANSQAMEKRLNTLHASLADIPRTTEGKRSNKELEKLQTGVDNLSRQLDSLRREITTIKTSAETTAEDTKKALSTLVSSEDKATAAAALKETQASTKNQKILQESINDLATQRMDCESQIGEPLTKDSLHTILANTEARPHLLAFLDHLMAIVFNRNSTLNKYNMTETTHSQRDPPPPQSQPSTPPPPPALRRLNLQYHGEEGTPGIRLRGVTLFMDSNKEKIGIAFCEAHGHRNVTISPGLASLIKGSTTRNIMRRRDYNSLAQAQIAGIDCRIAREKGKEILLFDKGNNIS</sequence>
<evidence type="ECO:0000313" key="1">
    <source>
        <dbReference type="EMBL" id="KAJ0172482.1"/>
    </source>
</evidence>
<dbReference type="Proteomes" id="UP000824533">
    <property type="component" value="Linkage Group LG21"/>
</dbReference>
<dbReference type="EMBL" id="CM034407">
    <property type="protein sequence ID" value="KAJ0172482.1"/>
    <property type="molecule type" value="Genomic_DNA"/>
</dbReference>
<gene>
    <name evidence="1" type="ORF">K1T71_011621</name>
</gene>
<evidence type="ECO:0000313" key="2">
    <source>
        <dbReference type="Proteomes" id="UP000824533"/>
    </source>
</evidence>
<reference evidence="1 2" key="1">
    <citation type="journal article" date="2021" name="Front. Genet.">
        <title>Chromosome-Level Genome Assembly Reveals Significant Gene Expansion in the Toll and IMD Signaling Pathways of Dendrolimus kikuchii.</title>
        <authorList>
            <person name="Zhou J."/>
            <person name="Wu P."/>
            <person name="Xiong Z."/>
            <person name="Liu N."/>
            <person name="Zhao N."/>
            <person name="Ji M."/>
            <person name="Qiu Y."/>
            <person name="Yang B."/>
        </authorList>
    </citation>
    <scope>NUCLEOTIDE SEQUENCE [LARGE SCALE GENOMIC DNA]</scope>
    <source>
        <strain evidence="1">Ann1</strain>
    </source>
</reference>
<protein>
    <submittedName>
        <fullName evidence="1">Uncharacterized protein</fullName>
    </submittedName>
</protein>
<accession>A0ACC1CLY4</accession>
<organism evidence="1 2">
    <name type="scientific">Dendrolimus kikuchii</name>
    <dbReference type="NCBI Taxonomy" id="765133"/>
    <lineage>
        <taxon>Eukaryota</taxon>
        <taxon>Metazoa</taxon>
        <taxon>Ecdysozoa</taxon>
        <taxon>Arthropoda</taxon>
        <taxon>Hexapoda</taxon>
        <taxon>Insecta</taxon>
        <taxon>Pterygota</taxon>
        <taxon>Neoptera</taxon>
        <taxon>Endopterygota</taxon>
        <taxon>Lepidoptera</taxon>
        <taxon>Glossata</taxon>
        <taxon>Ditrysia</taxon>
        <taxon>Bombycoidea</taxon>
        <taxon>Lasiocampidae</taxon>
        <taxon>Dendrolimus</taxon>
    </lineage>
</organism>
<comment type="caution">
    <text evidence="1">The sequence shown here is derived from an EMBL/GenBank/DDBJ whole genome shotgun (WGS) entry which is preliminary data.</text>
</comment>
<name>A0ACC1CLY4_9NEOP</name>
<proteinExistence type="predicted"/>